<feature type="transmembrane region" description="Helical" evidence="2">
    <location>
        <begin position="43"/>
        <end position="59"/>
    </location>
</feature>
<keyword evidence="2" id="KW-1133">Transmembrane helix</keyword>
<feature type="compositionally biased region" description="Pro residues" evidence="1">
    <location>
        <begin position="104"/>
        <end position="116"/>
    </location>
</feature>
<keyword evidence="2" id="KW-0812">Transmembrane</keyword>
<dbReference type="RefSeq" id="WP_266605218.1">
    <property type="nucleotide sequence ID" value="NZ_JAPHNL010000325.1"/>
</dbReference>
<feature type="transmembrane region" description="Helical" evidence="2">
    <location>
        <begin position="71"/>
        <end position="92"/>
    </location>
</feature>
<name>A0ABT3U3J0_9ACTN</name>
<evidence type="ECO:0000256" key="1">
    <source>
        <dbReference type="SAM" id="MobiDB-lite"/>
    </source>
</evidence>
<evidence type="ECO:0000256" key="2">
    <source>
        <dbReference type="SAM" id="Phobius"/>
    </source>
</evidence>
<feature type="transmembrane region" description="Helical" evidence="2">
    <location>
        <begin position="17"/>
        <end position="36"/>
    </location>
</feature>
<sequence length="139" mass="15909">MTTIFLASVFALLAPHVAWYFNLPFLLVVAVCFLGDTASKKRHVRYLAFGYLLFFDYAAPYEMIRRNGWNWVVWVDLVFLLLVTLMAAVLVLDGQENADSTRPAPLPPVRNRPVPAPRRRPARVAALRRQAQRAASRRR</sequence>
<reference evidence="3" key="1">
    <citation type="submission" date="2022-10" db="EMBL/GenBank/DDBJ databases">
        <title>Streptomyces beihaiensis sp. nov., a chitin degrading actinobacterium, isolated from shrimp pond soil.</title>
        <authorList>
            <person name="Xie J."/>
            <person name="Shen N."/>
        </authorList>
    </citation>
    <scope>NUCLEOTIDE SEQUENCE</scope>
    <source>
        <strain evidence="3">GXMU-J5</strain>
    </source>
</reference>
<keyword evidence="2" id="KW-0472">Membrane</keyword>
<feature type="region of interest" description="Disordered" evidence="1">
    <location>
        <begin position="96"/>
        <end position="139"/>
    </location>
</feature>
<evidence type="ECO:0000313" key="3">
    <source>
        <dbReference type="EMBL" id="MCX3063894.1"/>
    </source>
</evidence>
<protein>
    <recommendedName>
        <fullName evidence="5">Integral membrane protein</fullName>
    </recommendedName>
</protein>
<dbReference type="EMBL" id="JAPHNL010000325">
    <property type="protein sequence ID" value="MCX3063894.1"/>
    <property type="molecule type" value="Genomic_DNA"/>
</dbReference>
<proteinExistence type="predicted"/>
<evidence type="ECO:0008006" key="5">
    <source>
        <dbReference type="Google" id="ProtNLM"/>
    </source>
</evidence>
<comment type="caution">
    <text evidence="3">The sequence shown here is derived from an EMBL/GenBank/DDBJ whole genome shotgun (WGS) entry which is preliminary data.</text>
</comment>
<keyword evidence="4" id="KW-1185">Reference proteome</keyword>
<organism evidence="3 4">
    <name type="scientific">Streptomyces beihaiensis</name>
    <dbReference type="NCBI Taxonomy" id="2984495"/>
    <lineage>
        <taxon>Bacteria</taxon>
        <taxon>Bacillati</taxon>
        <taxon>Actinomycetota</taxon>
        <taxon>Actinomycetes</taxon>
        <taxon>Kitasatosporales</taxon>
        <taxon>Streptomycetaceae</taxon>
        <taxon>Streptomyces</taxon>
    </lineage>
</organism>
<gene>
    <name evidence="3" type="ORF">OFY01_29890</name>
</gene>
<dbReference type="Proteomes" id="UP001163064">
    <property type="component" value="Unassembled WGS sequence"/>
</dbReference>
<evidence type="ECO:0000313" key="4">
    <source>
        <dbReference type="Proteomes" id="UP001163064"/>
    </source>
</evidence>
<accession>A0ABT3U3J0</accession>
<feature type="compositionally biased region" description="Low complexity" evidence="1">
    <location>
        <begin position="123"/>
        <end position="139"/>
    </location>
</feature>